<dbReference type="PANTHER" id="PTHR20953:SF3">
    <property type="entry name" value="P-LOOP CONTAINING NUCLEOSIDE TRIPHOSPHATE HYDROLASES SUPERFAMILY PROTEIN"/>
    <property type="match status" value="1"/>
</dbReference>
<proteinExistence type="predicted"/>
<dbReference type="InterPro" id="IPR014217">
    <property type="entry name" value="Spore_III_AA"/>
</dbReference>
<reference evidence="4 5" key="1">
    <citation type="submission" date="2022-08" db="EMBL/GenBank/DDBJ databases">
        <title>Proteogenomics of the novel Dehalobacterium formicoaceticum strain EZ94 highlights a key role of methyltransferases during anaerobic dichloromethane degradation.</title>
        <authorList>
            <person name="Wasmund K."/>
        </authorList>
    </citation>
    <scope>NUCLEOTIDE SEQUENCE [LARGE SCALE GENOMIC DNA]</scope>
    <source>
        <strain evidence="4 5">EZ94</strain>
    </source>
</reference>
<evidence type="ECO:0000313" key="4">
    <source>
        <dbReference type="EMBL" id="MCR6545965.1"/>
    </source>
</evidence>
<evidence type="ECO:0000259" key="3">
    <source>
        <dbReference type="SMART" id="SM00382"/>
    </source>
</evidence>
<dbReference type="EMBL" id="JANPWE010000004">
    <property type="protein sequence ID" value="MCR6545965.1"/>
    <property type="molecule type" value="Genomic_DNA"/>
</dbReference>
<accession>A0ABT1Y7A9</accession>
<gene>
    <name evidence="4" type="primary">spoIIIAA</name>
    <name evidence="4" type="ORF">NVS47_10645</name>
</gene>
<dbReference type="InterPro" id="IPR003593">
    <property type="entry name" value="AAA+_ATPase"/>
</dbReference>
<dbReference type="PANTHER" id="PTHR20953">
    <property type="entry name" value="KINASE-RELATED"/>
    <property type="match status" value="1"/>
</dbReference>
<dbReference type="Proteomes" id="UP001524944">
    <property type="component" value="Unassembled WGS sequence"/>
</dbReference>
<comment type="caution">
    <text evidence="4">The sequence shown here is derived from an EMBL/GenBank/DDBJ whole genome shotgun (WGS) entry which is preliminary data.</text>
</comment>
<evidence type="ECO:0000313" key="5">
    <source>
        <dbReference type="Proteomes" id="UP001524944"/>
    </source>
</evidence>
<evidence type="ECO:0000256" key="2">
    <source>
        <dbReference type="ARBA" id="ARBA00022840"/>
    </source>
</evidence>
<dbReference type="SMART" id="SM00382">
    <property type="entry name" value="AAA"/>
    <property type="match status" value="1"/>
</dbReference>
<protein>
    <submittedName>
        <fullName evidence="4">Stage III sporulation protein AA</fullName>
    </submittedName>
</protein>
<sequence length="336" mass="37452">MIYEIPAIKQENLIEEKIKKEIFPFLAPDLRILLNQLPAPEIQTLEEIRLRIHAPVLLKQRCRDQYLTSQGDLTEKWETSLTLGKGTLDKTVSLLSNSSLYALEEELQKGFLTLPGGHRVGFVGRAVLEGGKIRTLKQISGVNIRVARFVAGSAAKIIGHLVQRNTLCHTLIISPPQAGKTTLVRDIITLLSDGFPGFKSIDVGLVDERSEIAGCLDGIPQMPIGHRTDVLDGCPKAEGMMMLVRSMAPQVIATDEVGRIEDGKALEEVIHAGIKILTTVHGMGRKDLLNRPVIREFIRDKVFERYVVLSRRNGPGTIEQIYDREWKPLLEGRMKS</sequence>
<keyword evidence="1" id="KW-0547">Nucleotide-binding</keyword>
<dbReference type="InterPro" id="IPR045735">
    <property type="entry name" value="Spore_III_AA_AAA+_ATPase"/>
</dbReference>
<keyword evidence="2" id="KW-0067">ATP-binding</keyword>
<dbReference type="RefSeq" id="WP_257913390.1">
    <property type="nucleotide sequence ID" value="NZ_JANPWE010000004.1"/>
</dbReference>
<evidence type="ECO:0000256" key="1">
    <source>
        <dbReference type="ARBA" id="ARBA00022741"/>
    </source>
</evidence>
<name>A0ABT1Y7A9_9FIRM</name>
<dbReference type="SUPFAM" id="SSF52540">
    <property type="entry name" value="P-loop containing nucleoside triphosphate hydrolases"/>
    <property type="match status" value="1"/>
</dbReference>
<dbReference type="Gene3D" id="3.40.50.300">
    <property type="entry name" value="P-loop containing nucleotide triphosphate hydrolases"/>
    <property type="match status" value="1"/>
</dbReference>
<organism evidence="4 5">
    <name type="scientific">Dehalobacterium formicoaceticum</name>
    <dbReference type="NCBI Taxonomy" id="51515"/>
    <lineage>
        <taxon>Bacteria</taxon>
        <taxon>Bacillati</taxon>
        <taxon>Bacillota</taxon>
        <taxon>Clostridia</taxon>
        <taxon>Eubacteriales</taxon>
        <taxon>Peptococcaceae</taxon>
        <taxon>Dehalobacterium</taxon>
    </lineage>
</organism>
<keyword evidence="5" id="KW-1185">Reference proteome</keyword>
<feature type="domain" description="AAA+ ATPase" evidence="3">
    <location>
        <begin position="166"/>
        <end position="309"/>
    </location>
</feature>
<dbReference type="InterPro" id="IPR027417">
    <property type="entry name" value="P-loop_NTPase"/>
</dbReference>
<dbReference type="NCBIfam" id="TIGR02858">
    <property type="entry name" value="spore_III_AA"/>
    <property type="match status" value="1"/>
</dbReference>
<dbReference type="Pfam" id="PF19568">
    <property type="entry name" value="Spore_III_AA"/>
    <property type="match status" value="1"/>
</dbReference>